<evidence type="ECO:0000256" key="1">
    <source>
        <dbReference type="ARBA" id="ARBA00008007"/>
    </source>
</evidence>
<dbReference type="Proteomes" id="UP000176938">
    <property type="component" value="Unassembled WGS sequence"/>
</dbReference>
<accession>A0A1F4RD51</accession>
<dbReference type="CDD" id="cd06223">
    <property type="entry name" value="PRTases_typeI"/>
    <property type="match status" value="1"/>
</dbReference>
<name>A0A1F4RD51_UNCSA</name>
<dbReference type="AlphaFoldDB" id="A0A1F4RD51"/>
<organism evidence="2 3">
    <name type="scientific">candidate division WOR-1 bacterium RIFCSPLOWO2_02_FULL_46_20</name>
    <dbReference type="NCBI Taxonomy" id="1802567"/>
    <lineage>
        <taxon>Bacteria</taxon>
        <taxon>Bacillati</taxon>
        <taxon>Saganbacteria</taxon>
    </lineage>
</organism>
<dbReference type="SUPFAM" id="SSF53271">
    <property type="entry name" value="PRTase-like"/>
    <property type="match status" value="1"/>
</dbReference>
<dbReference type="InterPro" id="IPR029057">
    <property type="entry name" value="PRTase-like"/>
</dbReference>
<evidence type="ECO:0000313" key="2">
    <source>
        <dbReference type="EMBL" id="OGC06100.1"/>
    </source>
</evidence>
<gene>
    <name evidence="2" type="ORF">A3H38_01335</name>
</gene>
<dbReference type="EMBL" id="METP01000028">
    <property type="protein sequence ID" value="OGC06100.1"/>
    <property type="molecule type" value="Genomic_DNA"/>
</dbReference>
<sequence>MKPHLGIHGVSIYEGPIRTAIHRFKFNKRIALAEPLGIIMVRYLCNTPMLEMDEIDIIVPVPLHKYRHRQRGFNQAELLAKVVGKYFETPVASALERHKNTKAQFELEREQRYINITGAFRVVDSQAIFNKRVLLLDDIYTTGATIAECSKTLKIAGAKRVEILTLSRAIEAS</sequence>
<proteinExistence type="inferred from homology"/>
<evidence type="ECO:0000313" key="3">
    <source>
        <dbReference type="Proteomes" id="UP000176938"/>
    </source>
</evidence>
<reference evidence="2 3" key="1">
    <citation type="journal article" date="2016" name="Nat. Commun.">
        <title>Thousands of microbial genomes shed light on interconnected biogeochemical processes in an aquifer system.</title>
        <authorList>
            <person name="Anantharaman K."/>
            <person name="Brown C.T."/>
            <person name="Hug L.A."/>
            <person name="Sharon I."/>
            <person name="Castelle C.J."/>
            <person name="Probst A.J."/>
            <person name="Thomas B.C."/>
            <person name="Singh A."/>
            <person name="Wilkins M.J."/>
            <person name="Karaoz U."/>
            <person name="Brodie E.L."/>
            <person name="Williams K.H."/>
            <person name="Hubbard S.S."/>
            <person name="Banfield J.F."/>
        </authorList>
    </citation>
    <scope>NUCLEOTIDE SEQUENCE [LARGE SCALE GENOMIC DNA]</scope>
</reference>
<dbReference type="PANTHER" id="PTHR47505:SF1">
    <property type="entry name" value="DNA UTILIZATION PROTEIN YHGH"/>
    <property type="match status" value="1"/>
</dbReference>
<dbReference type="PANTHER" id="PTHR47505">
    <property type="entry name" value="DNA UTILIZATION PROTEIN YHGH"/>
    <property type="match status" value="1"/>
</dbReference>
<comment type="caution">
    <text evidence="2">The sequence shown here is derived from an EMBL/GenBank/DDBJ whole genome shotgun (WGS) entry which is preliminary data.</text>
</comment>
<comment type="similarity">
    <text evidence="1">Belongs to the ComF/GntX family.</text>
</comment>
<evidence type="ECO:0008006" key="4">
    <source>
        <dbReference type="Google" id="ProtNLM"/>
    </source>
</evidence>
<protein>
    <recommendedName>
        <fullName evidence="4">Phosphoribosyltransferase domain-containing protein</fullName>
    </recommendedName>
</protein>
<dbReference type="Gene3D" id="3.40.50.2020">
    <property type="match status" value="1"/>
</dbReference>
<dbReference type="InterPro" id="IPR051910">
    <property type="entry name" value="ComF/GntX_DNA_util-trans"/>
</dbReference>
<dbReference type="InterPro" id="IPR000836">
    <property type="entry name" value="PRTase_dom"/>
</dbReference>